<comment type="caution">
    <text evidence="1">The sequence shown here is derived from an EMBL/GenBank/DDBJ whole genome shotgun (WGS) entry which is preliminary data.</text>
</comment>
<proteinExistence type="predicted"/>
<gene>
    <name evidence="1" type="ORF">NDU88_001480</name>
</gene>
<keyword evidence="2" id="KW-1185">Reference proteome</keyword>
<accession>A0AAV7USW7</accession>
<evidence type="ECO:0000313" key="1">
    <source>
        <dbReference type="EMBL" id="KAJ1192168.1"/>
    </source>
</evidence>
<sequence length="103" mass="11979">MPLPSIDIEEFQNTNEDGTEDMGVAIVEEGICKGITRDEWNTERNLDEDYIQCLSSFCFYCKERRYVVLVICNAHLSRLPRARILHALRGIRERCTERRLGAD</sequence>
<dbReference type="EMBL" id="JANPWB010000004">
    <property type="protein sequence ID" value="KAJ1192168.1"/>
    <property type="molecule type" value="Genomic_DNA"/>
</dbReference>
<dbReference type="AlphaFoldDB" id="A0AAV7USW7"/>
<evidence type="ECO:0000313" key="2">
    <source>
        <dbReference type="Proteomes" id="UP001066276"/>
    </source>
</evidence>
<name>A0AAV7USW7_PLEWA</name>
<dbReference type="Proteomes" id="UP001066276">
    <property type="component" value="Chromosome 2_2"/>
</dbReference>
<organism evidence="1 2">
    <name type="scientific">Pleurodeles waltl</name>
    <name type="common">Iberian ribbed newt</name>
    <dbReference type="NCBI Taxonomy" id="8319"/>
    <lineage>
        <taxon>Eukaryota</taxon>
        <taxon>Metazoa</taxon>
        <taxon>Chordata</taxon>
        <taxon>Craniata</taxon>
        <taxon>Vertebrata</taxon>
        <taxon>Euteleostomi</taxon>
        <taxon>Amphibia</taxon>
        <taxon>Batrachia</taxon>
        <taxon>Caudata</taxon>
        <taxon>Salamandroidea</taxon>
        <taxon>Salamandridae</taxon>
        <taxon>Pleurodelinae</taxon>
        <taxon>Pleurodeles</taxon>
    </lineage>
</organism>
<reference evidence="1" key="1">
    <citation type="journal article" date="2022" name="bioRxiv">
        <title>Sequencing and chromosome-scale assembly of the giantPleurodeles waltlgenome.</title>
        <authorList>
            <person name="Brown T."/>
            <person name="Elewa A."/>
            <person name="Iarovenko S."/>
            <person name="Subramanian E."/>
            <person name="Araus A.J."/>
            <person name="Petzold A."/>
            <person name="Susuki M."/>
            <person name="Suzuki K.-i.T."/>
            <person name="Hayashi T."/>
            <person name="Toyoda A."/>
            <person name="Oliveira C."/>
            <person name="Osipova E."/>
            <person name="Leigh N.D."/>
            <person name="Simon A."/>
            <person name="Yun M.H."/>
        </authorList>
    </citation>
    <scope>NUCLEOTIDE SEQUENCE</scope>
    <source>
        <strain evidence="1">20211129_DDA</strain>
        <tissue evidence="1">Liver</tissue>
    </source>
</reference>
<protein>
    <submittedName>
        <fullName evidence="1">Uncharacterized protein</fullName>
    </submittedName>
</protein>